<name>A0AA43DYS8_PSESX</name>
<accession>A0AA43DYS8</accession>
<protein>
    <submittedName>
        <fullName evidence="1">Uncharacterized protein</fullName>
    </submittedName>
</protein>
<gene>
    <name evidence="1" type="ORF">JW322_29130</name>
</gene>
<dbReference type="EMBL" id="JAFFRZ010000003">
    <property type="protein sequence ID" value="MDH4625716.1"/>
    <property type="molecule type" value="Genomic_DNA"/>
</dbReference>
<proteinExistence type="predicted"/>
<evidence type="ECO:0000313" key="1">
    <source>
        <dbReference type="EMBL" id="MDH4625716.1"/>
    </source>
</evidence>
<dbReference type="RefSeq" id="WP_044310940.1">
    <property type="nucleotide sequence ID" value="NZ_JAFFRY010000097.1"/>
</dbReference>
<reference evidence="1" key="1">
    <citation type="submission" date="2021-02" db="EMBL/GenBank/DDBJ databases">
        <title>Genome analysis of blister spot of apple pathogen from New York area.</title>
        <authorList>
            <person name="Kandel P."/>
            <person name="Hockett K.L."/>
            <person name="Santander R."/>
            <person name="Acimovic S."/>
        </authorList>
    </citation>
    <scope>NUCLEOTIDE SEQUENCE</scope>
    <source>
        <strain evidence="1">PSP1</strain>
    </source>
</reference>
<dbReference type="AlphaFoldDB" id="A0AA43DYS8"/>
<organism evidence="1 2">
    <name type="scientific">Pseudomonas syringae pv. papulans</name>
    <dbReference type="NCBI Taxonomy" id="83963"/>
    <lineage>
        <taxon>Bacteria</taxon>
        <taxon>Pseudomonadati</taxon>
        <taxon>Pseudomonadota</taxon>
        <taxon>Gammaproteobacteria</taxon>
        <taxon>Pseudomonadales</taxon>
        <taxon>Pseudomonadaceae</taxon>
        <taxon>Pseudomonas</taxon>
        <taxon>Pseudomonas syringae</taxon>
    </lineage>
</organism>
<dbReference type="Proteomes" id="UP001162155">
    <property type="component" value="Unassembled WGS sequence"/>
</dbReference>
<sequence length="129" mass="14412">MAGCLAWFALFHCSPNPGFRTEGFGLDVEQLKATALIHSGALLVEQPVNFARKDRHDAQRFLLHTQFNRLPSSIEQSAQKTVLSNGLLGINGDDICHIVSGIRLKVRIRRTVKALIGYSCIWHNACFHE</sequence>
<evidence type="ECO:0000313" key="2">
    <source>
        <dbReference type="Proteomes" id="UP001162155"/>
    </source>
</evidence>
<comment type="caution">
    <text evidence="1">The sequence shown here is derived from an EMBL/GenBank/DDBJ whole genome shotgun (WGS) entry which is preliminary data.</text>
</comment>